<dbReference type="PANTHER" id="PTHR41252:SF1">
    <property type="entry name" value="BLR2505 PROTEIN"/>
    <property type="match status" value="1"/>
</dbReference>
<gene>
    <name evidence="2" type="ORF">E4U91_00220</name>
</gene>
<organism evidence="2 3">
    <name type="scientific">Streptomyces lasalocidi</name>
    <name type="common">Streptomyces lasaliensis</name>
    <dbReference type="NCBI Taxonomy" id="324833"/>
    <lineage>
        <taxon>Bacteria</taxon>
        <taxon>Bacillati</taxon>
        <taxon>Actinomycetota</taxon>
        <taxon>Actinomycetes</taxon>
        <taxon>Kitasatosporales</taxon>
        <taxon>Streptomycetaceae</taxon>
        <taxon>Streptomyces</taxon>
    </lineage>
</organism>
<reference evidence="2 3" key="1">
    <citation type="submission" date="2019-04" db="EMBL/GenBank/DDBJ databases">
        <title>Streptomyces lasaliensis sp. nov., an Actinomycete isolated from soil which produces the polyether antibiotic lasalocid.</title>
        <authorList>
            <person name="Erwin G."/>
            <person name="Haber C."/>
        </authorList>
    </citation>
    <scope>NUCLEOTIDE SEQUENCE [LARGE SCALE GENOMIC DNA]</scope>
    <source>
        <strain evidence="2 3">X-537</strain>
    </source>
</reference>
<dbReference type="AlphaFoldDB" id="A0A4V6AVZ9"/>
<dbReference type="InterPro" id="IPR032710">
    <property type="entry name" value="NTF2-like_dom_sf"/>
</dbReference>
<dbReference type="Pfam" id="PF12680">
    <property type="entry name" value="SnoaL_2"/>
    <property type="match status" value="1"/>
</dbReference>
<protein>
    <submittedName>
        <fullName evidence="2">Nuclear transport factor 2 family protein</fullName>
    </submittedName>
</protein>
<dbReference type="EMBL" id="SZNQ01000001">
    <property type="protein sequence ID" value="TKS98722.1"/>
    <property type="molecule type" value="Genomic_DNA"/>
</dbReference>
<dbReference type="PANTHER" id="PTHR41252">
    <property type="entry name" value="BLR2505 PROTEIN"/>
    <property type="match status" value="1"/>
</dbReference>
<sequence length="142" mass="16255">MSAHQDSTTELLERFYDAEAHYVAAGGPGRAAFDSIARCLDPDVTLHQAPGLPYSGVWQGPEGIERFMAVMGEMWERMEFLEQRRFVDGQQVVITNRVRLTARRTGRELDTRIVQEMTVRDGRIREIRPYYWDPAAVRAVLA</sequence>
<keyword evidence="3" id="KW-1185">Reference proteome</keyword>
<evidence type="ECO:0000313" key="3">
    <source>
        <dbReference type="Proteomes" id="UP000305929"/>
    </source>
</evidence>
<evidence type="ECO:0000259" key="1">
    <source>
        <dbReference type="Pfam" id="PF12680"/>
    </source>
</evidence>
<dbReference type="RefSeq" id="WP_137304632.1">
    <property type="nucleotide sequence ID" value="NZ_SZNQ01000001.1"/>
</dbReference>
<feature type="domain" description="SnoaL-like" evidence="1">
    <location>
        <begin position="30"/>
        <end position="126"/>
    </location>
</feature>
<dbReference type="Proteomes" id="UP000305929">
    <property type="component" value="Unassembled WGS sequence"/>
</dbReference>
<dbReference type="InterPro" id="IPR037401">
    <property type="entry name" value="SnoaL-like"/>
</dbReference>
<dbReference type="SUPFAM" id="SSF54427">
    <property type="entry name" value="NTF2-like"/>
    <property type="match status" value="1"/>
</dbReference>
<evidence type="ECO:0000313" key="2">
    <source>
        <dbReference type="EMBL" id="TKS98722.1"/>
    </source>
</evidence>
<dbReference type="OrthoDB" id="3574881at2"/>
<accession>A0A4V6AVZ9</accession>
<name>A0A4V6AVZ9_STRLS</name>
<proteinExistence type="predicted"/>
<dbReference type="Gene3D" id="3.10.450.50">
    <property type="match status" value="1"/>
</dbReference>
<comment type="caution">
    <text evidence="2">The sequence shown here is derived from an EMBL/GenBank/DDBJ whole genome shotgun (WGS) entry which is preliminary data.</text>
</comment>